<keyword evidence="1" id="KW-0560">Oxidoreductase</keyword>
<dbReference type="OrthoDB" id="9787219at2"/>
<reference evidence="5" key="1">
    <citation type="submission" date="2017-01" db="EMBL/GenBank/DDBJ databases">
        <authorList>
            <person name="Varghese N."/>
            <person name="Submissions S."/>
        </authorList>
    </citation>
    <scope>NUCLEOTIDE SEQUENCE [LARGE SCALE GENOMIC DNA]</scope>
    <source>
        <strain evidence="5">DSM 22306</strain>
    </source>
</reference>
<dbReference type="Pfam" id="PF02826">
    <property type="entry name" value="2-Hacid_dh_C"/>
    <property type="match status" value="1"/>
</dbReference>
<dbReference type="AlphaFoldDB" id="A0A1N7P2G5"/>
<dbReference type="GO" id="GO:0051287">
    <property type="term" value="F:NAD binding"/>
    <property type="evidence" value="ECO:0007669"/>
    <property type="project" value="InterPro"/>
</dbReference>
<dbReference type="RefSeq" id="WP_054342009.1">
    <property type="nucleotide sequence ID" value="NZ_FTOE01000012.1"/>
</dbReference>
<evidence type="ECO:0000313" key="4">
    <source>
        <dbReference type="EMBL" id="SIT04758.1"/>
    </source>
</evidence>
<dbReference type="InterPro" id="IPR006140">
    <property type="entry name" value="D-isomer_DH_NAD-bd"/>
</dbReference>
<dbReference type="Gene3D" id="3.40.50.720">
    <property type="entry name" value="NAD(P)-binding Rossmann-like Domain"/>
    <property type="match status" value="2"/>
</dbReference>
<evidence type="ECO:0000256" key="2">
    <source>
        <dbReference type="ARBA" id="ARBA00023027"/>
    </source>
</evidence>
<keyword evidence="5" id="KW-1185">Reference proteome</keyword>
<protein>
    <submittedName>
        <fullName evidence="4">Glyoxylate/hydroxypyruvate reductase A</fullName>
    </submittedName>
</protein>
<keyword evidence="2" id="KW-0520">NAD</keyword>
<keyword evidence="4" id="KW-0670">Pyruvate</keyword>
<dbReference type="Proteomes" id="UP000185999">
    <property type="component" value="Unassembled WGS sequence"/>
</dbReference>
<dbReference type="PANTHER" id="PTHR43333:SF1">
    <property type="entry name" value="D-ISOMER SPECIFIC 2-HYDROXYACID DEHYDROGENASE NAD-BINDING DOMAIN-CONTAINING PROTEIN"/>
    <property type="match status" value="1"/>
</dbReference>
<gene>
    <name evidence="4" type="ORF">SAMN05421760_11262</name>
</gene>
<dbReference type="STRING" id="619304.SAMN05421760_11262"/>
<name>A0A1N7P2G5_9GAMM</name>
<dbReference type="GO" id="GO:0016491">
    <property type="term" value="F:oxidoreductase activity"/>
    <property type="evidence" value="ECO:0007669"/>
    <property type="project" value="UniProtKB-KW"/>
</dbReference>
<dbReference type="PANTHER" id="PTHR43333">
    <property type="entry name" value="2-HACID_DH_C DOMAIN-CONTAINING PROTEIN"/>
    <property type="match status" value="1"/>
</dbReference>
<sequence length="312" mass="35281">MLYGIVHSSQLDMNVYLKCFEDYADEVTVVTEDMPHDPSKITFALLWHPNIDFFERYPNVRLVASIAAGVDNIFACQSIDARVQVCRNRDPEQASIMSTFALWHIINHQRNFPLYLQQQRESRWQSLPMRAPSEVNIGVLGLGFLGEHIANDCQRLGFSVAGWRKHKKDIKNPNVPVYHGANQLSAFLCRTEVLICVLPLTEETRGILNRALFEQLKPNAYLIHIGRGGQLDAKDLLEALDEGFLCGASVDVFEEEPLPQTSPFWKHPNIIVTPHDASDVRPVAAVFNLIEEVRRFSAGIPLMNSIQSNIGY</sequence>
<organism evidence="4 5">
    <name type="scientific">Neptunomonas antarctica</name>
    <dbReference type="NCBI Taxonomy" id="619304"/>
    <lineage>
        <taxon>Bacteria</taxon>
        <taxon>Pseudomonadati</taxon>
        <taxon>Pseudomonadota</taxon>
        <taxon>Gammaproteobacteria</taxon>
        <taxon>Oceanospirillales</taxon>
        <taxon>Oceanospirillaceae</taxon>
        <taxon>Neptunomonas</taxon>
    </lineage>
</organism>
<dbReference type="SUPFAM" id="SSF51735">
    <property type="entry name" value="NAD(P)-binding Rossmann-fold domains"/>
    <property type="match status" value="1"/>
</dbReference>
<accession>A0A1N7P2G5</accession>
<dbReference type="InterPro" id="IPR036291">
    <property type="entry name" value="NAD(P)-bd_dom_sf"/>
</dbReference>
<dbReference type="SUPFAM" id="SSF52283">
    <property type="entry name" value="Formate/glycerate dehydrogenase catalytic domain-like"/>
    <property type="match status" value="1"/>
</dbReference>
<evidence type="ECO:0000259" key="3">
    <source>
        <dbReference type="Pfam" id="PF02826"/>
    </source>
</evidence>
<evidence type="ECO:0000256" key="1">
    <source>
        <dbReference type="ARBA" id="ARBA00023002"/>
    </source>
</evidence>
<proteinExistence type="predicted"/>
<dbReference type="EMBL" id="FTOE01000012">
    <property type="protein sequence ID" value="SIT04758.1"/>
    <property type="molecule type" value="Genomic_DNA"/>
</dbReference>
<dbReference type="CDD" id="cd12164">
    <property type="entry name" value="GDH_like_2"/>
    <property type="match status" value="1"/>
</dbReference>
<feature type="domain" description="D-isomer specific 2-hydroxyacid dehydrogenase NAD-binding" evidence="3">
    <location>
        <begin position="103"/>
        <end position="275"/>
    </location>
</feature>
<evidence type="ECO:0000313" key="5">
    <source>
        <dbReference type="Proteomes" id="UP000185999"/>
    </source>
</evidence>